<reference evidence="2" key="1">
    <citation type="submission" date="2021-02" db="EMBL/GenBank/DDBJ databases">
        <authorList>
            <person name="Palmer J.M."/>
        </authorList>
    </citation>
    <scope>NUCLEOTIDE SEQUENCE</scope>
    <source>
        <strain evidence="2">SCRP734</strain>
    </source>
</reference>
<evidence type="ECO:0000256" key="1">
    <source>
        <dbReference type="SAM" id="MobiDB-lite"/>
    </source>
</evidence>
<evidence type="ECO:0000313" key="2">
    <source>
        <dbReference type="EMBL" id="KAG7390163.1"/>
    </source>
</evidence>
<feature type="compositionally biased region" description="Basic and acidic residues" evidence="1">
    <location>
        <begin position="162"/>
        <end position="171"/>
    </location>
</feature>
<organism evidence="2 3">
    <name type="scientific">Phytophthora pseudosyringae</name>
    <dbReference type="NCBI Taxonomy" id="221518"/>
    <lineage>
        <taxon>Eukaryota</taxon>
        <taxon>Sar</taxon>
        <taxon>Stramenopiles</taxon>
        <taxon>Oomycota</taxon>
        <taxon>Peronosporomycetes</taxon>
        <taxon>Peronosporales</taxon>
        <taxon>Peronosporaceae</taxon>
        <taxon>Phytophthora</taxon>
    </lineage>
</organism>
<accession>A0A8T1WDR3</accession>
<proteinExistence type="predicted"/>
<dbReference type="EMBL" id="JAGDFM010000035">
    <property type="protein sequence ID" value="KAG7390163.1"/>
    <property type="molecule type" value="Genomic_DNA"/>
</dbReference>
<comment type="caution">
    <text evidence="2">The sequence shown here is derived from an EMBL/GenBank/DDBJ whole genome shotgun (WGS) entry which is preliminary data.</text>
</comment>
<dbReference type="OrthoDB" id="127559at2759"/>
<feature type="region of interest" description="Disordered" evidence="1">
    <location>
        <begin position="143"/>
        <end position="173"/>
    </location>
</feature>
<gene>
    <name evidence="2" type="ORF">PHYPSEUDO_008617</name>
</gene>
<evidence type="ECO:0000313" key="3">
    <source>
        <dbReference type="Proteomes" id="UP000694044"/>
    </source>
</evidence>
<dbReference type="AlphaFoldDB" id="A0A8T1WDR3"/>
<sequence>MKLPCRHAMFYRKHSGGLLTIPYASISARLTSELTGLSDDKFTAALAQLEVWWGNLRHGNVSFPQHSTQGVSPDSDLPATQVAGLGIRGQDEDKDDVVHDTNDADESSISADEIPAGRKHAARTARTAKMAPQQSTERVVKLGMNPFNPWTPKSGRPRKNRAAHDAQRSADWKQYNKGAQLRAALGGDDVAHVEEFMKSKRPSLRELSSYLDTFEIRYRGHKNTKMAVAKRVPDKSCVPYRLPESIVRMALDSIERTTPFGDTMDLSTQPDASAECWLVTIKGVGESTQRQLMAMQYVWTMATACTNGMKCYSWLMSKVYTHLDDEKAAALAQRMFEAWPGERLCDVGDGFHMEWSHLFCARDNCWFHDNFIQAFTTTLAAKYCNSTKLFLPQVSTPAPDKGKRIPPLTLSLLAGTDKAWLSCL</sequence>
<dbReference type="Proteomes" id="UP000694044">
    <property type="component" value="Unassembled WGS sequence"/>
</dbReference>
<name>A0A8T1WDR3_9STRA</name>
<protein>
    <submittedName>
        <fullName evidence="2">Uncharacterized protein</fullName>
    </submittedName>
</protein>
<keyword evidence="3" id="KW-1185">Reference proteome</keyword>